<dbReference type="PROSITE" id="PS51343">
    <property type="entry name" value="PII_GLNB_DOM"/>
    <property type="match status" value="1"/>
</dbReference>
<dbReference type="InterPro" id="IPR017918">
    <property type="entry name" value="N-reg_PII_CS"/>
</dbReference>
<dbReference type="GO" id="GO:0006808">
    <property type="term" value="P:regulation of nitrogen utilization"/>
    <property type="evidence" value="ECO:0007669"/>
    <property type="project" value="InterPro"/>
</dbReference>
<dbReference type="SMART" id="SM00938">
    <property type="entry name" value="P-II"/>
    <property type="match status" value="1"/>
</dbReference>
<dbReference type="Gene3D" id="3.30.70.120">
    <property type="match status" value="1"/>
</dbReference>
<accession>A0A6N8FNX9</accession>
<sequence length="113" mass="12487">MKKIEAIIRPEKFQLLRSELSSIGIGGLTITEAAGTGKQKGQTGVFRGNTFQIQLLPKLKVEMVVDDLQVDEIVDIIINTCSTGNIGDGKIFIHPIEEIIRIRTKERGVEAVR</sequence>
<proteinExistence type="inferred from homology"/>
<protein>
    <submittedName>
        <fullName evidence="2">P-II family nitrogen regulator</fullName>
    </submittedName>
</protein>
<dbReference type="InterPro" id="IPR002187">
    <property type="entry name" value="N-reg_PII"/>
</dbReference>
<comment type="caution">
    <text evidence="2">The sequence shown here is derived from an EMBL/GenBank/DDBJ whole genome shotgun (WGS) entry which is preliminary data.</text>
</comment>
<reference evidence="2 3" key="1">
    <citation type="submission" date="2019-11" db="EMBL/GenBank/DDBJ databases">
        <authorList>
            <person name="Li X."/>
        </authorList>
    </citation>
    <scope>NUCLEOTIDE SEQUENCE [LARGE SCALE GENOMIC DNA]</scope>
    <source>
        <strain evidence="2 3">L9</strain>
    </source>
</reference>
<dbReference type="GO" id="GO:0005829">
    <property type="term" value="C:cytosol"/>
    <property type="evidence" value="ECO:0007669"/>
    <property type="project" value="TreeGrafter"/>
</dbReference>
<evidence type="ECO:0000313" key="3">
    <source>
        <dbReference type="Proteomes" id="UP000469125"/>
    </source>
</evidence>
<dbReference type="PANTHER" id="PTHR30115">
    <property type="entry name" value="NITROGEN REGULATORY PROTEIN P-II"/>
    <property type="match status" value="1"/>
</dbReference>
<dbReference type="Pfam" id="PF00543">
    <property type="entry name" value="P-II"/>
    <property type="match status" value="1"/>
</dbReference>
<dbReference type="SUPFAM" id="SSF54913">
    <property type="entry name" value="GlnB-like"/>
    <property type="match status" value="1"/>
</dbReference>
<comment type="similarity">
    <text evidence="1">Belongs to the P(II) protein family.</text>
</comment>
<evidence type="ECO:0000313" key="2">
    <source>
        <dbReference type="EMBL" id="MUK90576.1"/>
    </source>
</evidence>
<dbReference type="RefSeq" id="WP_155671500.1">
    <property type="nucleotide sequence ID" value="NZ_WOCA01000024.1"/>
</dbReference>
<dbReference type="GO" id="GO:0030234">
    <property type="term" value="F:enzyme regulator activity"/>
    <property type="evidence" value="ECO:0007669"/>
    <property type="project" value="InterPro"/>
</dbReference>
<gene>
    <name evidence="2" type="ORF">GMD78_19655</name>
</gene>
<dbReference type="GO" id="GO:0005524">
    <property type="term" value="F:ATP binding"/>
    <property type="evidence" value="ECO:0007669"/>
    <property type="project" value="TreeGrafter"/>
</dbReference>
<dbReference type="InterPro" id="IPR015867">
    <property type="entry name" value="N-reg_PII/ATP_PRibTrfase_C"/>
</dbReference>
<organism evidence="2 3">
    <name type="scientific">Ornithinibacillus caprae</name>
    <dbReference type="NCBI Taxonomy" id="2678566"/>
    <lineage>
        <taxon>Bacteria</taxon>
        <taxon>Bacillati</taxon>
        <taxon>Bacillota</taxon>
        <taxon>Bacilli</taxon>
        <taxon>Bacillales</taxon>
        <taxon>Bacillaceae</taxon>
        <taxon>Ornithinibacillus</taxon>
    </lineage>
</organism>
<name>A0A6N8FNX9_9BACI</name>
<keyword evidence="3" id="KW-1185">Reference proteome</keyword>
<dbReference type="PROSITE" id="PS00638">
    <property type="entry name" value="PII_GLNB_CTER"/>
    <property type="match status" value="1"/>
</dbReference>
<dbReference type="InterPro" id="IPR011322">
    <property type="entry name" value="N-reg_PII-like_a/b"/>
</dbReference>
<evidence type="ECO:0000256" key="1">
    <source>
        <dbReference type="RuleBase" id="RU003936"/>
    </source>
</evidence>
<dbReference type="AlphaFoldDB" id="A0A6N8FNX9"/>
<dbReference type="EMBL" id="WOCA01000024">
    <property type="protein sequence ID" value="MUK90576.1"/>
    <property type="molecule type" value="Genomic_DNA"/>
</dbReference>
<dbReference type="PRINTS" id="PR00340">
    <property type="entry name" value="PIIGLNB"/>
</dbReference>
<dbReference type="PANTHER" id="PTHR30115:SF11">
    <property type="entry name" value="NITROGEN REGULATORY PROTEIN P-II HOMOLOG"/>
    <property type="match status" value="1"/>
</dbReference>
<dbReference type="Proteomes" id="UP000469125">
    <property type="component" value="Unassembled WGS sequence"/>
</dbReference>